<organism evidence="2 3">
    <name type="scientific">Araneus ventricosus</name>
    <name type="common">Orbweaver spider</name>
    <name type="synonym">Epeira ventricosa</name>
    <dbReference type="NCBI Taxonomy" id="182803"/>
    <lineage>
        <taxon>Eukaryota</taxon>
        <taxon>Metazoa</taxon>
        <taxon>Ecdysozoa</taxon>
        <taxon>Arthropoda</taxon>
        <taxon>Chelicerata</taxon>
        <taxon>Arachnida</taxon>
        <taxon>Araneae</taxon>
        <taxon>Araneomorphae</taxon>
        <taxon>Entelegynae</taxon>
        <taxon>Araneoidea</taxon>
        <taxon>Araneidae</taxon>
        <taxon>Araneus</taxon>
    </lineage>
</organism>
<dbReference type="Gene3D" id="3.40.50.300">
    <property type="entry name" value="P-loop containing nucleotide triphosphate hydrolases"/>
    <property type="match status" value="1"/>
</dbReference>
<evidence type="ECO:0000256" key="1">
    <source>
        <dbReference type="SAM" id="MobiDB-lite"/>
    </source>
</evidence>
<dbReference type="EMBL" id="BGPR01004945">
    <property type="protein sequence ID" value="GBN05140.1"/>
    <property type="molecule type" value="Genomic_DNA"/>
</dbReference>
<evidence type="ECO:0000313" key="3">
    <source>
        <dbReference type="Proteomes" id="UP000499080"/>
    </source>
</evidence>
<dbReference type="SUPFAM" id="SSF52540">
    <property type="entry name" value="P-loop containing nucleoside triphosphate hydrolases"/>
    <property type="match status" value="1"/>
</dbReference>
<feature type="region of interest" description="Disordered" evidence="1">
    <location>
        <begin position="766"/>
        <end position="796"/>
    </location>
</feature>
<reference evidence="2 3" key="1">
    <citation type="journal article" date="2019" name="Sci. Rep.">
        <title>Orb-weaving spider Araneus ventricosus genome elucidates the spidroin gene catalogue.</title>
        <authorList>
            <person name="Kono N."/>
            <person name="Nakamura H."/>
            <person name="Ohtoshi R."/>
            <person name="Moran D.A.P."/>
            <person name="Shinohara A."/>
            <person name="Yoshida Y."/>
            <person name="Fujiwara M."/>
            <person name="Mori M."/>
            <person name="Tomita M."/>
            <person name="Arakawa K."/>
        </authorList>
    </citation>
    <scope>NUCLEOTIDE SEQUENCE [LARGE SCALE GENOMIC DNA]</scope>
</reference>
<dbReference type="InterPro" id="IPR027417">
    <property type="entry name" value="P-loop_NTPase"/>
</dbReference>
<protein>
    <submittedName>
        <fullName evidence="2">Uncharacterized protein</fullName>
    </submittedName>
</protein>
<evidence type="ECO:0000313" key="2">
    <source>
        <dbReference type="EMBL" id="GBN05140.1"/>
    </source>
</evidence>
<feature type="compositionally biased region" description="Gly residues" evidence="1">
    <location>
        <begin position="819"/>
        <end position="834"/>
    </location>
</feature>
<gene>
    <name evidence="2" type="ORF">AVEN_123243_1</name>
</gene>
<proteinExistence type="predicted"/>
<comment type="caution">
    <text evidence="2">The sequence shown here is derived from an EMBL/GenBank/DDBJ whole genome shotgun (WGS) entry which is preliminary data.</text>
</comment>
<feature type="compositionally biased region" description="Basic and acidic residues" evidence="1">
    <location>
        <begin position="767"/>
        <end position="776"/>
    </location>
</feature>
<dbReference type="Proteomes" id="UP000499080">
    <property type="component" value="Unassembled WGS sequence"/>
</dbReference>
<keyword evidence="3" id="KW-1185">Reference proteome</keyword>
<sequence>MATANKQTPSSEIEETVIEMTFKLMESGEKEIQLKDQYKDLVLVVGDTGNGKTKFTGWITGDDAHLIAKETVEDTGEYIIDDIHGKSSSTITSDTVYPTLVVDIETNVPYYDCPGFNDSRSACNDIATAYFIKKIVDYSNSVKILFIINYPSVKRGVERHNFMQLLKHVTEFIKNVEKFQNSIALVATKVDNIYINRGKVFVDDNKVVSVIADFLEEVKQDVSVKVLDSSSMEKPFYDAALKLISCLLKKDGEQYANIGIFRKPDQSGPLSEIPLLLKGKENIKRIIYRNLTFTEKVDDDFGYTISLKSKNVIGRLVEEINKSVWNSVGHITDEITKHYSTLMNEMQRTIKSFGNVDSPPDADQLSAQKLSCDLREGCRGILNLIKDVESVTSPYDLAQKIKRFMVYLENFDSENYILNIENQGRRFDFLQVVSEEKLNTRSWDELFKRAETSMSDCRKKLQEDSDDVAPSIQKRIFSSFELISKDLQNQLDEKIKQLEVQEIPVKLTNYSDSVMCMVERSKNATSINEHLKIINDATRCININMPNDSALKIIKLKDSLKFLQNFSEKNYCALSSEWVHPFQNLVNHLNESKTWYGFSDSIYRTFSAYEIQKDKKKYNVADLGNWGKSNASRGIFITKTNFQHFIQKISEFNIADLENIKNIKLTETRIEELNQVLNLTLKKQMKMDIQLPSAFITGDYIRISDIMNDPEKGLLLKSETLKFAYIFASSTIFIDEDLTLPGLGFGIIAPKWEIIGDRKINLNGTDGEAHSRDKASDGIGFGSNGEDGEPGLPGSPGGTFFGIGESFVNGVHLTITANGGDGSPGQHGGNGQEGELGLNAQMPTSADSPCPCEIEQGITSIGGFSCEKIGGRGSIHTGLIGEGIFEAILISSFGIRSRADYRISGHSGGRGGDGGNGGKGGEGGNPGLINLYELNANSGMSTHFKGGICGRDGKGGGRGMGGVGGNHIIAQCHMFIPDDFLTTCGYEVITDWDLTARIENYDRGDAGRYGVDGANSRGSLSPEPANTIPEPFKIVNRYKKYLIENLNCRFKRSSLLSFLNKINEDNDIRSIYNTLGLIEEFQVVEQEHARSSLKQSLFLQIYQSLLNRISEYAEGMKSSEDESSMKVLKYLYTTILTRISILADKSQTYLITDIDRYLDMIKRDIEKLKELQTAGKKSSIISKHKEDYNCNVNKRIEEAQRFIMEQILPEFNIIKQQIDNNIHLLIVETINLQDDAKNEKDNLIMKRGELDDCLMQKQVFSSFKFIAKIVSFLVPVAVAAGSVIEVSTSVLESFALNKAETQNEPNPNATNILQLVQNGINNVTNGSLNFLNNLLGVISNEIKNYPEALQDLLPVIEGIQKQKNDTNEYSLGLMGIKTLENQLKLELKSKEEKMKPLVGDGKSKDALKRMIKLNKVAQFGSLIFDFESGDKIETAKLDELAKAIDRADKKFIFLKQYEENLYNSIAPMIKNMEDTLFDTATRMDSKSRIALGITKWQVQSSLKNVQLQMKELTQGFKLQDNIARCFDTLQEAMTTLIKVYDSIEYYREQKTLANYIADISSVAVNNINVSDQKLANALNHLDIALKSNLVLMHYKTALDAFNQWVFPLSQSYIEDSMLPYHLRFESDAESLASDCVVHIERMKMNVEAYKISVMGNDKYIHHGEFSSGNLSTQPFFVWKNQKYKYLISRLLSGEEIILKAEVRKSPVNKDAIKFNLIEFLFRCKTESLQSQLNQVLKSFDIMATHTGNSYYLYRNRIYLITSDKQTIFYSFEKNADGKSIRTNAVYDKIRRGDLMLSPYTVWQLKLVDSTGLSSFDELKIFKDDIDLELAGHGSYVMNFNQLHLADEDYRLVEVYDEFDRYLD</sequence>
<feature type="region of interest" description="Disordered" evidence="1">
    <location>
        <begin position="818"/>
        <end position="848"/>
    </location>
</feature>
<name>A0A4Y2KSZ5_ARAVE</name>
<dbReference type="OrthoDB" id="6433723at2759"/>
<accession>A0A4Y2KSZ5</accession>